<protein>
    <recommendedName>
        <fullName evidence="2">DUF7587 domain-containing protein</fullName>
    </recommendedName>
</protein>
<reference evidence="3 4" key="2">
    <citation type="journal article" date="2012" name="Eukaryot. Cell">
        <title>Genome update of Botrytis cinerea strains B05.10 and T4.</title>
        <authorList>
            <person name="Staats M."/>
            <person name="van Kan J.A."/>
        </authorList>
    </citation>
    <scope>NUCLEOTIDE SEQUENCE [LARGE SCALE GENOMIC DNA]</scope>
    <source>
        <strain evidence="3 4">B05.10</strain>
    </source>
</reference>
<name>A0A384JAU2_BOTFB</name>
<sequence length="436" mass="49812">MSATLESDSDTLPSNFTVEDNCNNVFPPSPPKDFGTGGCAPSTGIRPSTPTPSSKNNSMPTPVHTPDSERLLSPWDNVSSSSPSKRGTIPDTRILHRDRYDLNYTRTSARLHYILNLESENLRVHYQNLQFYRKWTSHLISHLPGITVTINLESTPPENHITTSPPSHTHSVIRNDDPYNFLPRADYLNEITILTRQKNLLQKNELVTAKSELHALTKHLLSLPLPQTYQNKHNEADTLLYRVQTAASHSLYDRSTGFQCSGWTDSLYNSGVADKRERDGRAFQSHCNYTSNPSPYMSVSTSVARLMKFIEFRVDKEAESRVFVISLNRLKKLGIKAQSTEKYLKRFVNSLGVQKYEKYWGRGDIGENEVSYVTETHWLIEGWIPDQAIVSEMDCGDFWKIAEREGINRVAALKYLMDKEIEARKIDLEKWPKRDM</sequence>
<feature type="domain" description="DUF7587" evidence="2">
    <location>
        <begin position="237"/>
        <end position="397"/>
    </location>
</feature>
<dbReference type="Pfam" id="PF24494">
    <property type="entry name" value="DUF7587"/>
    <property type="match status" value="1"/>
</dbReference>
<dbReference type="AlphaFoldDB" id="A0A384JAU2"/>
<reference evidence="3 4" key="1">
    <citation type="journal article" date="2011" name="PLoS Genet.">
        <title>Genomic analysis of the necrotrophic fungal pathogens Sclerotinia sclerotiorum and Botrytis cinerea.</title>
        <authorList>
            <person name="Amselem J."/>
            <person name="Cuomo C.A."/>
            <person name="van Kan J.A."/>
            <person name="Viaud M."/>
            <person name="Benito E.P."/>
            <person name="Couloux A."/>
            <person name="Coutinho P.M."/>
            <person name="de Vries R.P."/>
            <person name="Dyer P.S."/>
            <person name="Fillinger S."/>
            <person name="Fournier E."/>
            <person name="Gout L."/>
            <person name="Hahn M."/>
            <person name="Kohn L."/>
            <person name="Lapalu N."/>
            <person name="Plummer K.M."/>
            <person name="Pradier J.M."/>
            <person name="Quevillon E."/>
            <person name="Sharon A."/>
            <person name="Simon A."/>
            <person name="ten Have A."/>
            <person name="Tudzynski B."/>
            <person name="Tudzynski P."/>
            <person name="Wincker P."/>
            <person name="Andrew M."/>
            <person name="Anthouard V."/>
            <person name="Beever R.E."/>
            <person name="Beffa R."/>
            <person name="Benoit I."/>
            <person name="Bouzid O."/>
            <person name="Brault B."/>
            <person name="Chen Z."/>
            <person name="Choquer M."/>
            <person name="Collemare J."/>
            <person name="Cotton P."/>
            <person name="Danchin E.G."/>
            <person name="Da Silva C."/>
            <person name="Gautier A."/>
            <person name="Giraud C."/>
            <person name="Giraud T."/>
            <person name="Gonzalez C."/>
            <person name="Grossetete S."/>
            <person name="Guldener U."/>
            <person name="Henrissat B."/>
            <person name="Howlett B.J."/>
            <person name="Kodira C."/>
            <person name="Kretschmer M."/>
            <person name="Lappartient A."/>
            <person name="Leroch M."/>
            <person name="Levis C."/>
            <person name="Mauceli E."/>
            <person name="Neuveglise C."/>
            <person name="Oeser B."/>
            <person name="Pearson M."/>
            <person name="Poulain J."/>
            <person name="Poussereau N."/>
            <person name="Quesneville H."/>
            <person name="Rascle C."/>
            <person name="Schumacher J."/>
            <person name="Segurens B."/>
            <person name="Sexton A."/>
            <person name="Silva E."/>
            <person name="Sirven C."/>
            <person name="Soanes D.M."/>
            <person name="Talbot N.J."/>
            <person name="Templeton M."/>
            <person name="Yandava C."/>
            <person name="Yarden O."/>
            <person name="Zeng Q."/>
            <person name="Rollins J.A."/>
            <person name="Lebrun M.H."/>
            <person name="Dickman M."/>
        </authorList>
    </citation>
    <scope>NUCLEOTIDE SEQUENCE [LARGE SCALE GENOMIC DNA]</scope>
    <source>
        <strain evidence="3 4">B05.10</strain>
    </source>
</reference>
<evidence type="ECO:0000256" key="1">
    <source>
        <dbReference type="SAM" id="MobiDB-lite"/>
    </source>
</evidence>
<keyword evidence="4" id="KW-1185">Reference proteome</keyword>
<evidence type="ECO:0000313" key="3">
    <source>
        <dbReference type="EMBL" id="ATZ47745.1"/>
    </source>
</evidence>
<dbReference type="EMBL" id="CP009807">
    <property type="protein sequence ID" value="ATZ47745.1"/>
    <property type="molecule type" value="Genomic_DNA"/>
</dbReference>
<feature type="region of interest" description="Disordered" evidence="1">
    <location>
        <begin position="1"/>
        <end position="90"/>
    </location>
</feature>
<reference evidence="3 4" key="3">
    <citation type="journal article" date="2017" name="Mol. Plant Pathol.">
        <title>A gapless genome sequence of the fungus Botrytis cinerea.</title>
        <authorList>
            <person name="Van Kan J.A."/>
            <person name="Stassen J.H."/>
            <person name="Mosbach A."/>
            <person name="Van Der Lee T.A."/>
            <person name="Faino L."/>
            <person name="Farmer A.D."/>
            <person name="Papasotiriou D.G."/>
            <person name="Zhou S."/>
            <person name="Seidl M.F."/>
            <person name="Cottam E."/>
            <person name="Edel D."/>
            <person name="Hahn M."/>
            <person name="Schwartz D.C."/>
            <person name="Dietrich R.A."/>
            <person name="Widdison S."/>
            <person name="Scalliet G."/>
        </authorList>
    </citation>
    <scope>NUCLEOTIDE SEQUENCE [LARGE SCALE GENOMIC DNA]</scope>
    <source>
        <strain evidence="3 4">B05.10</strain>
    </source>
</reference>
<accession>A0A384JAU2</accession>
<dbReference type="OrthoDB" id="3550470at2759"/>
<dbReference type="VEuPathDB" id="FungiDB:Bcin03g00530"/>
<proteinExistence type="predicted"/>
<dbReference type="InterPro" id="IPR056009">
    <property type="entry name" value="DUF7587"/>
</dbReference>
<dbReference type="RefSeq" id="XP_001559495.1">
    <property type="nucleotide sequence ID" value="XM_001559445.2"/>
</dbReference>
<feature type="compositionally biased region" description="Polar residues" evidence="1">
    <location>
        <begin position="1"/>
        <end position="26"/>
    </location>
</feature>
<dbReference type="KEGG" id="bfu:BCIN_03g00530"/>
<feature type="compositionally biased region" description="Low complexity" evidence="1">
    <location>
        <begin position="47"/>
        <end position="62"/>
    </location>
</feature>
<evidence type="ECO:0000313" key="4">
    <source>
        <dbReference type="Proteomes" id="UP000001798"/>
    </source>
</evidence>
<gene>
    <name evidence="3" type="ORF">BCIN_03g00530</name>
</gene>
<dbReference type="OMA" id="FTWIAPR"/>
<organism evidence="3 4">
    <name type="scientific">Botryotinia fuckeliana (strain B05.10)</name>
    <name type="common">Noble rot fungus</name>
    <name type="synonym">Botrytis cinerea</name>
    <dbReference type="NCBI Taxonomy" id="332648"/>
    <lineage>
        <taxon>Eukaryota</taxon>
        <taxon>Fungi</taxon>
        <taxon>Dikarya</taxon>
        <taxon>Ascomycota</taxon>
        <taxon>Pezizomycotina</taxon>
        <taxon>Leotiomycetes</taxon>
        <taxon>Helotiales</taxon>
        <taxon>Sclerotiniaceae</taxon>
        <taxon>Botrytis</taxon>
    </lineage>
</organism>
<dbReference type="Proteomes" id="UP000001798">
    <property type="component" value="Chromosome 3"/>
</dbReference>
<dbReference type="GeneID" id="5440122"/>
<evidence type="ECO:0000259" key="2">
    <source>
        <dbReference type="Pfam" id="PF24494"/>
    </source>
</evidence>